<dbReference type="Pfam" id="PF13569">
    <property type="entry name" value="DUF4132"/>
    <property type="match status" value="1"/>
</dbReference>
<dbReference type="AlphaFoldDB" id="A0A8J4EDQ3"/>
<evidence type="ECO:0000313" key="2">
    <source>
        <dbReference type="EMBL" id="GIJ70931.1"/>
    </source>
</evidence>
<gene>
    <name evidence="2" type="ORF">Voc01_058480</name>
</gene>
<comment type="caution">
    <text evidence="2">The sequence shown here is derived from an EMBL/GenBank/DDBJ whole genome shotgun (WGS) entry which is preliminary data.</text>
</comment>
<evidence type="ECO:0000313" key="3">
    <source>
        <dbReference type="Proteomes" id="UP000635606"/>
    </source>
</evidence>
<dbReference type="Gene3D" id="2.20.140.10">
    <property type="entry name" value="WGR domain"/>
    <property type="match status" value="1"/>
</dbReference>
<dbReference type="CDD" id="cd07996">
    <property type="entry name" value="WGR_MMR_like"/>
    <property type="match status" value="1"/>
</dbReference>
<dbReference type="InterPro" id="IPR008893">
    <property type="entry name" value="WGR_domain"/>
</dbReference>
<dbReference type="SMART" id="SM00773">
    <property type="entry name" value="WGR"/>
    <property type="match status" value="1"/>
</dbReference>
<proteinExistence type="predicted"/>
<dbReference type="Pfam" id="PF05406">
    <property type="entry name" value="WGR"/>
    <property type="match status" value="1"/>
</dbReference>
<dbReference type="InterPro" id="IPR025406">
    <property type="entry name" value="DUF4132"/>
</dbReference>
<dbReference type="SUPFAM" id="SSF142921">
    <property type="entry name" value="WGR domain-like"/>
    <property type="match status" value="1"/>
</dbReference>
<dbReference type="RefSeq" id="WP_203930820.1">
    <property type="nucleotide sequence ID" value="NZ_BOPH01000083.1"/>
</dbReference>
<dbReference type="Proteomes" id="UP000635606">
    <property type="component" value="Unassembled WGS sequence"/>
</dbReference>
<dbReference type="EMBL" id="BOPH01000083">
    <property type="protein sequence ID" value="GIJ70931.1"/>
    <property type="molecule type" value="Genomic_DNA"/>
</dbReference>
<accession>A0A8J4EDQ3</accession>
<reference evidence="2" key="1">
    <citation type="submission" date="2021-01" db="EMBL/GenBank/DDBJ databases">
        <title>Whole genome shotgun sequence of Virgisporangium ochraceum NBRC 16418.</title>
        <authorList>
            <person name="Komaki H."/>
            <person name="Tamura T."/>
        </authorList>
    </citation>
    <scope>NUCLEOTIDE SEQUENCE</scope>
    <source>
        <strain evidence="2">NBRC 16418</strain>
    </source>
</reference>
<protein>
    <recommendedName>
        <fullName evidence="1">WGR domain-containing protein</fullName>
    </recommendedName>
</protein>
<evidence type="ECO:0000259" key="1">
    <source>
        <dbReference type="PROSITE" id="PS51977"/>
    </source>
</evidence>
<dbReference type="InterPro" id="IPR036930">
    <property type="entry name" value="WGR_dom_sf"/>
</dbReference>
<organism evidence="2 3">
    <name type="scientific">Virgisporangium ochraceum</name>
    <dbReference type="NCBI Taxonomy" id="65505"/>
    <lineage>
        <taxon>Bacteria</taxon>
        <taxon>Bacillati</taxon>
        <taxon>Actinomycetota</taxon>
        <taxon>Actinomycetes</taxon>
        <taxon>Micromonosporales</taxon>
        <taxon>Micromonosporaceae</taxon>
        <taxon>Virgisporangium</taxon>
    </lineage>
</organism>
<keyword evidence="3" id="KW-1185">Reference proteome</keyword>
<dbReference type="InterPro" id="IPR049809">
    <property type="entry name" value="YehF/YfeS-like_WGR"/>
</dbReference>
<dbReference type="PROSITE" id="PS51977">
    <property type="entry name" value="WGR"/>
    <property type="match status" value="1"/>
</dbReference>
<sequence>MQRFELVAGASAKFWEVGRDDVTVTVRFGRLGTAGQARATTFGSVAEAEAHLAKLVAEKATKGYRPIASMSLVAVTAPVETVDEESLVLPDRWRAAAWPRRDREVPVVTPARPGTELDLLRRNADALRERLHRVITRPDVRAAGLAYLDARLAAAGGGDDPFGAAVLIVAAGTVVPYRDRDLLAPVADDWVARLGYGFAAAATVELGGLALAGPNRYLDDAVGVVRVGTAGFPDHYLPHWFPLAVRTRVLLAAAGGPDRDGAVAALTRYRAGRHEHHRALTSFLLPDRLDWVAADCVDLASTTYHLVGYALGAAAHTADQVRAMTAAGRLTEAGHDPPLLATLITGVGTGIAPVLSEWVDRVQQTADVVRQVCTALALVPTDEAFRLLLSRADHRHARAALLDAIDRFPVRALRLLAAAPADDRAAAGLLRSHVLGHPDLVERALPGLPAAAAARVRSIVDGAAAVAVAAVEALPPVLADPPWARRKPAAKPVVVGGLTAPVEAAMAWEPGEREAFLALKASVADLTRGNNEGFGWAELAATEFDGRSRYQGRAEVPIMVHAPDEVTRPRLAGWVPRAAWQIGAVAPALAGRYELDVLPTLLALTREHTWDLLPALMPYASSEVAVLVAGWYGLRTVRADAAVWLRRHPGVAARALVPAAVGKVGVARRNAERALRVVAGAGHRAEVLAAAADHGTAALGAVQALIDTDPVEVLPARPPAVPDWLDPALQPQVVLANGAGALPPDAVRHLCTVFALSTVAEPYAGVAQVVAACDPESLAGFWWEAFTRWRQLGYPKTAGWVLQALGLVGNDETVRRLAPLVRVWPGEGGHTRAVAALDVLAAIGTDVALMHLNGIATSVKFAGLRERAQEKITEVAAGLGLTAGQLADRLVPDFGLGADGSLVLDFGPRSFTVGFDERLRPYVVDGSGARRAALPKPAAKDDPDLATAAVARFAALRKDVRTVAADQLHRWERAMVTGREWTGAEFRHLYVGHPLLVHLVRRLVWVTGDGASFRVAEDRTFADVDDEVFTVADDDRVRVAHPLDLGDTVTAWSGLFADYELLPPFRQLDRETYALTDDEAAARRLDRWTDVTVPTTRLLALERRGWRRGAPEDNGVQGWLQLPVGDLVVVAEVDPGIVVGDPGMFAEQRIVRVWLKRPTDRWWVTDREGARFGVLGPVAASELLRDLTEVTS</sequence>
<name>A0A8J4EDQ3_9ACTN</name>
<feature type="domain" description="WGR" evidence="1">
    <location>
        <begin position="1"/>
        <end position="77"/>
    </location>
</feature>